<keyword evidence="2" id="KW-1185">Reference proteome</keyword>
<accession>A0A177TML8</accession>
<sequence length="414" mass="43422">MLSILKSPWASLAIVLAVATTSSVLATPFTALDDAPSLWDRAHGTRYVGSLCSSNSDCYSGNCQYSNERFTKICQRQPAGGPCFENNNCLSRTCTAGVCAVSPVNGPCNEVNVNDCADGSVCSKGTCLPRGSGNTLYPQDSCSTDSQCKSARCVSDLPVTDQYDVESPATAGQRCDYFAVGEGTCRTFVDCADGLCTNGLCNYGPDGSRCLYSAQCIGTCGADGVCFTPQLNSVDVGQPCRTDQNCFSNSCQEGTISRPLPDSPDIKHTVKDKVCFPGATCKANSDCENSACRNGACTVLQLGQTCSSGEQCFSGTCDVNTSSSSKAKVCILSPALVSCEQDNQCFTNQCSTQECPGNTTGECGSAEATWVAKLRPFSEAAARLRIATPPRPFAVLTRSAVTHREAAARPTTSA</sequence>
<proteinExistence type="predicted"/>
<evidence type="ECO:0000313" key="1">
    <source>
        <dbReference type="EMBL" id="KAE8244271.1"/>
    </source>
</evidence>
<comment type="caution">
    <text evidence="1">The sequence shown here is derived from an EMBL/GenBank/DDBJ whole genome shotgun (WGS) entry which is preliminary data.</text>
</comment>
<protein>
    <recommendedName>
        <fullName evidence="3">Dickkopf N-terminal cysteine-rich domain-containing protein</fullName>
    </recommendedName>
</protein>
<organism evidence="1 2">
    <name type="scientific">Tilletia indica</name>
    <dbReference type="NCBI Taxonomy" id="43049"/>
    <lineage>
        <taxon>Eukaryota</taxon>
        <taxon>Fungi</taxon>
        <taxon>Dikarya</taxon>
        <taxon>Basidiomycota</taxon>
        <taxon>Ustilaginomycotina</taxon>
        <taxon>Exobasidiomycetes</taxon>
        <taxon>Tilletiales</taxon>
        <taxon>Tilletiaceae</taxon>
        <taxon>Tilletia</taxon>
    </lineage>
</organism>
<dbReference type="EMBL" id="LWDF02000683">
    <property type="protein sequence ID" value="KAE8244271.1"/>
    <property type="molecule type" value="Genomic_DNA"/>
</dbReference>
<evidence type="ECO:0000313" key="2">
    <source>
        <dbReference type="Proteomes" id="UP000077521"/>
    </source>
</evidence>
<reference evidence="1" key="1">
    <citation type="submission" date="2016-04" db="EMBL/GenBank/DDBJ databases">
        <authorList>
            <person name="Nguyen H.D."/>
            <person name="Samba Siva P."/>
            <person name="Cullis J."/>
            <person name="Levesque C.A."/>
            <person name="Hambleton S."/>
        </authorList>
    </citation>
    <scope>NUCLEOTIDE SEQUENCE</scope>
    <source>
        <strain evidence="1">DAOMC 236416</strain>
    </source>
</reference>
<name>A0A177TML8_9BASI</name>
<dbReference type="Proteomes" id="UP000077521">
    <property type="component" value="Unassembled WGS sequence"/>
</dbReference>
<dbReference type="AlphaFoldDB" id="A0A177TML8"/>
<evidence type="ECO:0008006" key="3">
    <source>
        <dbReference type="Google" id="ProtNLM"/>
    </source>
</evidence>
<reference evidence="1" key="2">
    <citation type="journal article" date="2019" name="IMA Fungus">
        <title>Genome sequencing and comparison of five Tilletia species to identify candidate genes for the detection of regulated species infecting wheat.</title>
        <authorList>
            <person name="Nguyen H.D.T."/>
            <person name="Sultana T."/>
            <person name="Kesanakurti P."/>
            <person name="Hambleton S."/>
        </authorList>
    </citation>
    <scope>NUCLEOTIDE SEQUENCE</scope>
    <source>
        <strain evidence="1">DAOMC 236416</strain>
    </source>
</reference>
<gene>
    <name evidence="1" type="ORF">A4X13_0g6712</name>
</gene>